<feature type="compositionally biased region" description="Basic and acidic residues" evidence="6">
    <location>
        <begin position="80"/>
        <end position="89"/>
    </location>
</feature>
<dbReference type="RefSeq" id="WP_166399396.1">
    <property type="nucleotide sequence ID" value="NZ_JAANAS010000032.1"/>
</dbReference>
<evidence type="ECO:0000256" key="4">
    <source>
        <dbReference type="PROSITE-ProRule" id="PRU00473"/>
    </source>
</evidence>
<evidence type="ECO:0000259" key="8">
    <source>
        <dbReference type="PROSITE" id="PS51123"/>
    </source>
</evidence>
<dbReference type="Gene3D" id="3.30.1330.60">
    <property type="entry name" value="OmpA-like domain"/>
    <property type="match status" value="1"/>
</dbReference>
<evidence type="ECO:0000256" key="5">
    <source>
        <dbReference type="SAM" id="Coils"/>
    </source>
</evidence>
<evidence type="ECO:0000313" key="9">
    <source>
        <dbReference type="EMBL" id="NGZ89127.1"/>
    </source>
</evidence>
<evidence type="ECO:0000256" key="7">
    <source>
        <dbReference type="SAM" id="SignalP"/>
    </source>
</evidence>
<feature type="signal peptide" evidence="7">
    <location>
        <begin position="1"/>
        <end position="21"/>
    </location>
</feature>
<keyword evidence="3" id="KW-0998">Cell outer membrane</keyword>
<feature type="region of interest" description="Disordered" evidence="6">
    <location>
        <begin position="74"/>
        <end position="110"/>
    </location>
</feature>
<dbReference type="PROSITE" id="PS51123">
    <property type="entry name" value="OMPA_2"/>
    <property type="match status" value="1"/>
</dbReference>
<evidence type="ECO:0000256" key="1">
    <source>
        <dbReference type="ARBA" id="ARBA00004442"/>
    </source>
</evidence>
<evidence type="ECO:0000256" key="3">
    <source>
        <dbReference type="ARBA" id="ARBA00023237"/>
    </source>
</evidence>
<dbReference type="PRINTS" id="PR01021">
    <property type="entry name" value="OMPADOMAIN"/>
</dbReference>
<comment type="caution">
    <text evidence="9">The sequence shown here is derived from an EMBL/GenBank/DDBJ whole genome shotgun (WGS) entry which is preliminary data.</text>
</comment>
<dbReference type="InterPro" id="IPR006665">
    <property type="entry name" value="OmpA-like"/>
</dbReference>
<evidence type="ECO:0000256" key="6">
    <source>
        <dbReference type="SAM" id="MobiDB-lite"/>
    </source>
</evidence>
<gene>
    <name evidence="9" type="ORF">G7034_02555</name>
</gene>
<comment type="subcellular location">
    <subcellularLocation>
        <location evidence="1">Cell outer membrane</location>
    </subcellularLocation>
</comment>
<keyword evidence="5" id="KW-0175">Coiled coil</keyword>
<dbReference type="InterPro" id="IPR036737">
    <property type="entry name" value="OmpA-like_sf"/>
</dbReference>
<reference evidence="9" key="1">
    <citation type="submission" date="2020-03" db="EMBL/GenBank/DDBJ databases">
        <title>Psychroflexus Maritimus sp. nov., isolate from marine sediment.</title>
        <authorList>
            <person name="Zhong Y.-L."/>
        </authorList>
    </citation>
    <scope>NUCLEOTIDE SEQUENCE</scope>
    <source>
        <strain evidence="9">C1</strain>
    </source>
</reference>
<keyword evidence="7" id="KW-0732">Signal</keyword>
<feature type="domain" description="OmpA-like" evidence="8">
    <location>
        <begin position="295"/>
        <end position="406"/>
    </location>
</feature>
<dbReference type="PANTHER" id="PTHR30329:SF21">
    <property type="entry name" value="LIPOPROTEIN YIAD-RELATED"/>
    <property type="match status" value="1"/>
</dbReference>
<dbReference type="CDD" id="cd07185">
    <property type="entry name" value="OmpA_C-like"/>
    <property type="match status" value="1"/>
</dbReference>
<feature type="chain" id="PRO_5037385596" evidence="7">
    <location>
        <begin position="22"/>
        <end position="406"/>
    </location>
</feature>
<evidence type="ECO:0000256" key="2">
    <source>
        <dbReference type="ARBA" id="ARBA00023136"/>
    </source>
</evidence>
<accession>A0A967ABC6</accession>
<protein>
    <submittedName>
        <fullName evidence="9">OmpA family protein</fullName>
    </submittedName>
</protein>
<keyword evidence="2 4" id="KW-0472">Membrane</keyword>
<name>A0A967ABC6_9FLAO</name>
<proteinExistence type="predicted"/>
<dbReference type="AlphaFoldDB" id="A0A967ABC6"/>
<dbReference type="EMBL" id="JAANAS010000032">
    <property type="protein sequence ID" value="NGZ89127.1"/>
    <property type="molecule type" value="Genomic_DNA"/>
</dbReference>
<sequence>MKKKVAFFLQLIILPFSLLIAQEEGEVVISEEHLQELAIKLYELKKARSSDNIDTFQISEDKLKNQLLEKENYSISSTETNEKKTEKNSTIETNENQVNLRSSSISSEENAKQLNSQEMKDFLQVIENFNENQTNQNQELLREFSVLRREIEQLKQQQPEVRVLNGKSDEVVVRTQQRNIRTPQGVIVQRSTTVDTTQNKEVLSRLDSLQAELQQSDSLQIKASPRSKIDEEMIRLKNQVYLLHAKIDQLISINKDSLGSNSTARVTQLNQNKLTDTISIKEQIENERDRIYKELKEKYKGFKEVVYFDNNSTELKDNYASLVNELKELLKKEDQIDLMISGFASKTGAKEYNQQVSMKRAHELKKQLMHKGVSPNRILTDYKGIDNEASSLAEARRVEVRLIIRR</sequence>
<keyword evidence="10" id="KW-1185">Reference proteome</keyword>
<dbReference type="InterPro" id="IPR050330">
    <property type="entry name" value="Bact_OuterMem_StrucFunc"/>
</dbReference>
<feature type="compositionally biased region" description="Polar residues" evidence="6">
    <location>
        <begin position="90"/>
        <end position="110"/>
    </location>
</feature>
<dbReference type="Proteomes" id="UP000643701">
    <property type="component" value="Unassembled WGS sequence"/>
</dbReference>
<dbReference type="Pfam" id="PF00691">
    <property type="entry name" value="OmpA"/>
    <property type="match status" value="1"/>
</dbReference>
<evidence type="ECO:0000313" key="10">
    <source>
        <dbReference type="Proteomes" id="UP000643701"/>
    </source>
</evidence>
<organism evidence="9 10">
    <name type="scientific">Psychroflexus maritimus</name>
    <dbReference type="NCBI Taxonomy" id="2714865"/>
    <lineage>
        <taxon>Bacteria</taxon>
        <taxon>Pseudomonadati</taxon>
        <taxon>Bacteroidota</taxon>
        <taxon>Flavobacteriia</taxon>
        <taxon>Flavobacteriales</taxon>
        <taxon>Flavobacteriaceae</taxon>
        <taxon>Psychroflexus</taxon>
    </lineage>
</organism>
<dbReference type="PANTHER" id="PTHR30329">
    <property type="entry name" value="STATOR ELEMENT OF FLAGELLAR MOTOR COMPLEX"/>
    <property type="match status" value="1"/>
</dbReference>
<dbReference type="GO" id="GO:0009279">
    <property type="term" value="C:cell outer membrane"/>
    <property type="evidence" value="ECO:0007669"/>
    <property type="project" value="UniProtKB-SubCell"/>
</dbReference>
<dbReference type="SUPFAM" id="SSF103088">
    <property type="entry name" value="OmpA-like"/>
    <property type="match status" value="1"/>
</dbReference>
<dbReference type="InterPro" id="IPR006664">
    <property type="entry name" value="OMP_bac"/>
</dbReference>
<feature type="coiled-coil region" evidence="5">
    <location>
        <begin position="123"/>
        <end position="157"/>
    </location>
</feature>